<evidence type="ECO:0000256" key="4">
    <source>
        <dbReference type="ARBA" id="ARBA00016202"/>
    </source>
</evidence>
<evidence type="ECO:0000256" key="6">
    <source>
        <dbReference type="ARBA" id="ARBA00022729"/>
    </source>
</evidence>
<dbReference type="EMBL" id="JGVK01000002">
    <property type="protein sequence ID" value="KEY91652.1"/>
    <property type="molecule type" value="Genomic_DNA"/>
</dbReference>
<evidence type="ECO:0000256" key="11">
    <source>
        <dbReference type="ARBA" id="ARBA00023237"/>
    </source>
</evidence>
<evidence type="ECO:0000256" key="8">
    <source>
        <dbReference type="ARBA" id="ARBA00023136"/>
    </source>
</evidence>
<sequence>MINFSQLFSPTILLIFLVGCESTSSNQASIQWENHQQKLANIQNYQAIGKIRYISIREKKSLNFQWEHTSKSSNLRLTNLFGQTVLNLYISSEGVRIITRDYQTVIDSNAILSMQKIIGLTMPVMQMQDWILGKPNNSDAYQLNKNYILVSLSKQIHKQLWKLEYLAYQNVIFDRTTLPLPKEIKLQHDNTKFHLIISKWTFN</sequence>
<dbReference type="STRING" id="1179155.CF67_10022"/>
<evidence type="ECO:0000256" key="5">
    <source>
        <dbReference type="ARBA" id="ARBA00022448"/>
    </source>
</evidence>
<evidence type="ECO:0000256" key="10">
    <source>
        <dbReference type="ARBA" id="ARBA00023186"/>
    </source>
</evidence>
<dbReference type="Proteomes" id="UP000053784">
    <property type="component" value="Unassembled WGS sequence"/>
</dbReference>
<accession>A0A084CPC3</accession>
<dbReference type="GO" id="GO:0009279">
    <property type="term" value="C:cell outer membrane"/>
    <property type="evidence" value="ECO:0007669"/>
    <property type="project" value="UniProtKB-SubCell"/>
</dbReference>
<comment type="similarity">
    <text evidence="2 13">Belongs to the LolB family.</text>
</comment>
<comment type="function">
    <text evidence="13">Plays a critical role in the incorporation of lipoproteins in the outer membrane after they are released by the LolA protein.</text>
</comment>
<evidence type="ECO:0000256" key="1">
    <source>
        <dbReference type="ARBA" id="ARBA00004459"/>
    </source>
</evidence>
<evidence type="ECO:0000313" key="15">
    <source>
        <dbReference type="Proteomes" id="UP000053784"/>
    </source>
</evidence>
<gene>
    <name evidence="13 14" type="primary">lolB</name>
    <name evidence="14" type="ORF">CF67_10022</name>
</gene>
<dbReference type="HAMAP" id="MF_00233">
    <property type="entry name" value="LolB"/>
    <property type="match status" value="1"/>
</dbReference>
<comment type="caution">
    <text evidence="14">The sequence shown here is derived from an EMBL/GenBank/DDBJ whole genome shotgun (WGS) entry which is preliminary data.</text>
</comment>
<comment type="subcellular location">
    <subcellularLocation>
        <location evidence="1">Cell outer membrane</location>
        <topology evidence="1">Lipid-anchor</topology>
    </subcellularLocation>
</comment>
<dbReference type="Gene3D" id="2.50.20.10">
    <property type="entry name" value="Lipoprotein localisation LolA/LolB/LppX"/>
    <property type="match status" value="1"/>
</dbReference>
<dbReference type="OrthoDB" id="9797618at2"/>
<proteinExistence type="inferred from homology"/>
<name>A0A084CPC3_9GAMM</name>
<dbReference type="SUPFAM" id="SSF89392">
    <property type="entry name" value="Prokaryotic lipoproteins and lipoprotein localization factors"/>
    <property type="match status" value="1"/>
</dbReference>
<evidence type="ECO:0000256" key="9">
    <source>
        <dbReference type="ARBA" id="ARBA00023139"/>
    </source>
</evidence>
<evidence type="ECO:0000256" key="2">
    <source>
        <dbReference type="ARBA" id="ARBA00009696"/>
    </source>
</evidence>
<reference evidence="14 15" key="1">
    <citation type="submission" date="2014-03" db="EMBL/GenBank/DDBJ databases">
        <title>Selection and divergence in the genomes of co-occurring obligate luminous symbionts with specific hosts.</title>
        <authorList>
            <person name="Hendry T.A."/>
            <person name="de Wet J.R."/>
            <person name="Dunlap P.V."/>
        </authorList>
    </citation>
    <scope>NUCLEOTIDE SEQUENCE [LARGE SCALE GENOMIC DNA]</scope>
    <source>
        <strain evidence="14 15">Ppalp.1</strain>
    </source>
</reference>
<keyword evidence="12 14" id="KW-0449">Lipoprotein</keyword>
<keyword evidence="6" id="KW-0732">Signal</keyword>
<dbReference type="InterPro" id="IPR004565">
    <property type="entry name" value="OM_lipoprot_LolB"/>
</dbReference>
<dbReference type="RefSeq" id="WP_034413037.1">
    <property type="nucleotide sequence ID" value="NZ_JGVK01000002.1"/>
</dbReference>
<dbReference type="CDD" id="cd16326">
    <property type="entry name" value="LolB"/>
    <property type="match status" value="1"/>
</dbReference>
<comment type="subunit">
    <text evidence="3 13">Monomer.</text>
</comment>
<evidence type="ECO:0000313" key="14">
    <source>
        <dbReference type="EMBL" id="KEY91652.1"/>
    </source>
</evidence>
<keyword evidence="11 13" id="KW-0998">Cell outer membrane</keyword>
<dbReference type="AlphaFoldDB" id="A0A084CPC3"/>
<dbReference type="GO" id="GO:0044874">
    <property type="term" value="P:lipoprotein localization to outer membrane"/>
    <property type="evidence" value="ECO:0007669"/>
    <property type="project" value="UniProtKB-UniRule"/>
</dbReference>
<dbReference type="NCBIfam" id="TIGR00548">
    <property type="entry name" value="lolB"/>
    <property type="match status" value="1"/>
</dbReference>
<dbReference type="GO" id="GO:0015031">
    <property type="term" value="P:protein transport"/>
    <property type="evidence" value="ECO:0007669"/>
    <property type="project" value="UniProtKB-KW"/>
</dbReference>
<dbReference type="InterPro" id="IPR029046">
    <property type="entry name" value="LolA/LolB/LppX"/>
</dbReference>
<evidence type="ECO:0000256" key="3">
    <source>
        <dbReference type="ARBA" id="ARBA00011245"/>
    </source>
</evidence>
<keyword evidence="15" id="KW-1185">Reference proteome</keyword>
<dbReference type="Pfam" id="PF03550">
    <property type="entry name" value="LolB"/>
    <property type="match status" value="1"/>
</dbReference>
<keyword evidence="5 13" id="KW-0813">Transport</keyword>
<dbReference type="eggNOG" id="COG3017">
    <property type="taxonomic scope" value="Bacteria"/>
</dbReference>
<keyword evidence="10 13" id="KW-0143">Chaperone</keyword>
<evidence type="ECO:0000256" key="7">
    <source>
        <dbReference type="ARBA" id="ARBA00022927"/>
    </source>
</evidence>
<organism evidence="14 15">
    <name type="scientific">Candidatus Photodesmus blepharonis</name>
    <dbReference type="NCBI Taxonomy" id="1179155"/>
    <lineage>
        <taxon>Bacteria</taxon>
        <taxon>Pseudomonadati</taxon>
        <taxon>Pseudomonadota</taxon>
        <taxon>Gammaproteobacteria</taxon>
        <taxon>Vibrionales</taxon>
        <taxon>Vibrionaceae</taxon>
        <taxon>Candidatus Photodesmus</taxon>
    </lineage>
</organism>
<protein>
    <recommendedName>
        <fullName evidence="4 13">Outer-membrane lipoprotein LolB</fullName>
    </recommendedName>
</protein>
<evidence type="ECO:0000256" key="12">
    <source>
        <dbReference type="ARBA" id="ARBA00023288"/>
    </source>
</evidence>
<keyword evidence="9" id="KW-0564">Palmitate</keyword>
<keyword evidence="8 13" id="KW-0472">Membrane</keyword>
<keyword evidence="7 13" id="KW-0653">Protein transport</keyword>
<evidence type="ECO:0000256" key="13">
    <source>
        <dbReference type="HAMAP-Rule" id="MF_00233"/>
    </source>
</evidence>